<reference evidence="3" key="2">
    <citation type="submission" date="2021-10" db="EMBL/GenBank/DDBJ databases">
        <title>Phylogenomics reveals ancestral predisposition of the termite-cultivated fungus Termitomyces towards a domesticated lifestyle.</title>
        <authorList>
            <person name="Auxier B."/>
            <person name="Grum-Grzhimaylo A."/>
            <person name="Cardenas M.E."/>
            <person name="Lodge J.D."/>
            <person name="Laessoe T."/>
            <person name="Pedersen O."/>
            <person name="Smith M.E."/>
            <person name="Kuyper T.W."/>
            <person name="Franco-Molano E.A."/>
            <person name="Baroni T.J."/>
            <person name="Aanen D.K."/>
        </authorList>
    </citation>
    <scope>NUCLEOTIDE SEQUENCE</scope>
    <source>
        <strain evidence="3">D49</strain>
    </source>
</reference>
<dbReference type="OrthoDB" id="426386at2759"/>
<sequence length="222" mass="24418">MVRSFLPRFPILRAFVPRKPILPISRLRPNLTVSQAQPASRLFHNFPARLSDTPTSPPNITSQLPPPLPPNATLSQRLKHLVKSYGWYALGVYMVLSALDFGVAFAGVNLLGAEYVSQVATGVKETIAGVLHSHPPEPGLDEIESMKGRAAQGGQEGLYAMLVLAYTIHKTLFLPVRVGLTAAFTPKLVGWLTRRGWSGSAGTMRAAAEMRERLRERRNRNT</sequence>
<accession>A0A9P7GKE2</accession>
<keyword evidence="1" id="KW-0472">Membrane</keyword>
<dbReference type="EMBL" id="JABCKI010000146">
    <property type="protein sequence ID" value="KAG5652239.1"/>
    <property type="molecule type" value="Genomic_DNA"/>
</dbReference>
<keyword evidence="4" id="KW-1185">Reference proteome</keyword>
<feature type="domain" description="DUF1279" evidence="2">
    <location>
        <begin position="76"/>
        <end position="186"/>
    </location>
</feature>
<comment type="caution">
    <text evidence="3">The sequence shown here is derived from an EMBL/GenBank/DDBJ whole genome shotgun (WGS) entry which is preliminary data.</text>
</comment>
<dbReference type="Pfam" id="PF06916">
    <property type="entry name" value="FAM210A-B_dom"/>
    <property type="match status" value="1"/>
</dbReference>
<organism evidence="3 4">
    <name type="scientific">Sphagnurus paluster</name>
    <dbReference type="NCBI Taxonomy" id="117069"/>
    <lineage>
        <taxon>Eukaryota</taxon>
        <taxon>Fungi</taxon>
        <taxon>Dikarya</taxon>
        <taxon>Basidiomycota</taxon>
        <taxon>Agaricomycotina</taxon>
        <taxon>Agaricomycetes</taxon>
        <taxon>Agaricomycetidae</taxon>
        <taxon>Agaricales</taxon>
        <taxon>Tricholomatineae</taxon>
        <taxon>Lyophyllaceae</taxon>
        <taxon>Sphagnurus</taxon>
    </lineage>
</organism>
<dbReference type="AlphaFoldDB" id="A0A9P7GKE2"/>
<reference evidence="3" key="1">
    <citation type="submission" date="2021-02" db="EMBL/GenBank/DDBJ databases">
        <authorList>
            <person name="Nieuwenhuis M."/>
            <person name="Van De Peppel L.J.J."/>
        </authorList>
    </citation>
    <scope>NUCLEOTIDE SEQUENCE</scope>
    <source>
        <strain evidence="3">D49</strain>
    </source>
</reference>
<protein>
    <recommendedName>
        <fullName evidence="2">DUF1279 domain-containing protein</fullName>
    </recommendedName>
</protein>
<dbReference type="PANTHER" id="PTHR21377:SF0">
    <property type="entry name" value="PROTEIN FAM210B, MITOCHONDRIAL"/>
    <property type="match status" value="1"/>
</dbReference>
<dbReference type="InterPro" id="IPR009688">
    <property type="entry name" value="FAM210A/B-like_dom"/>
</dbReference>
<evidence type="ECO:0000256" key="1">
    <source>
        <dbReference type="SAM" id="Phobius"/>
    </source>
</evidence>
<dbReference type="PANTHER" id="PTHR21377">
    <property type="entry name" value="PROTEIN FAM210B, MITOCHONDRIAL"/>
    <property type="match status" value="1"/>
</dbReference>
<gene>
    <name evidence="3" type="ORF">H0H81_005733</name>
</gene>
<name>A0A9P7GKE2_9AGAR</name>
<dbReference type="Proteomes" id="UP000717328">
    <property type="component" value="Unassembled WGS sequence"/>
</dbReference>
<evidence type="ECO:0000313" key="4">
    <source>
        <dbReference type="Proteomes" id="UP000717328"/>
    </source>
</evidence>
<proteinExistence type="predicted"/>
<feature type="transmembrane region" description="Helical" evidence="1">
    <location>
        <begin position="85"/>
        <end position="108"/>
    </location>
</feature>
<evidence type="ECO:0000313" key="3">
    <source>
        <dbReference type="EMBL" id="KAG5652239.1"/>
    </source>
</evidence>
<dbReference type="GO" id="GO:0005739">
    <property type="term" value="C:mitochondrion"/>
    <property type="evidence" value="ECO:0007669"/>
    <property type="project" value="TreeGrafter"/>
</dbReference>
<dbReference type="InterPro" id="IPR045866">
    <property type="entry name" value="FAM210A/B-like"/>
</dbReference>
<keyword evidence="1" id="KW-1133">Transmembrane helix</keyword>
<evidence type="ECO:0000259" key="2">
    <source>
        <dbReference type="Pfam" id="PF06916"/>
    </source>
</evidence>
<keyword evidence="1" id="KW-0812">Transmembrane</keyword>